<feature type="binding site" evidence="7">
    <location>
        <position position="227"/>
    </location>
    <ligand>
        <name>substrate</name>
    </ligand>
</feature>
<feature type="binding site" evidence="8">
    <location>
        <position position="129"/>
    </location>
    <ligand>
        <name>Zn(2+)</name>
        <dbReference type="ChEBI" id="CHEBI:29105"/>
    </ligand>
</feature>
<proteinExistence type="inferred from homology"/>
<dbReference type="Gene3D" id="3.20.20.140">
    <property type="entry name" value="Metal-dependent hydrolases"/>
    <property type="match status" value="1"/>
</dbReference>
<dbReference type="EMBL" id="CP026948">
    <property type="protein sequence ID" value="AWB83304.1"/>
    <property type="molecule type" value="Genomic_DNA"/>
</dbReference>
<dbReference type="CDD" id="cd00854">
    <property type="entry name" value="NagA"/>
    <property type="match status" value="1"/>
</dbReference>
<dbReference type="SUPFAM" id="SSF51338">
    <property type="entry name" value="Composite domain of metallo-dependent hydrolases"/>
    <property type="match status" value="1"/>
</dbReference>
<dbReference type="AlphaFoldDB" id="A0A2S0WC27"/>
<comment type="cofactor">
    <cofactor evidence="8">
        <name>a divalent metal cation</name>
        <dbReference type="ChEBI" id="CHEBI:60240"/>
    </cofactor>
    <text evidence="8">Binds 1 divalent metal cation per subunit.</text>
</comment>
<dbReference type="PIRSF" id="PIRSF038994">
    <property type="entry name" value="NagA"/>
    <property type="match status" value="1"/>
</dbReference>
<evidence type="ECO:0000256" key="4">
    <source>
        <dbReference type="ARBA" id="ARBA00023277"/>
    </source>
</evidence>
<evidence type="ECO:0000256" key="3">
    <source>
        <dbReference type="ARBA" id="ARBA00022801"/>
    </source>
</evidence>
<reference evidence="10" key="1">
    <citation type="submission" date="2018-01" db="EMBL/GenBank/DDBJ databases">
        <authorList>
            <person name="Li J."/>
        </authorList>
    </citation>
    <scope>NUCLEOTIDE SEQUENCE [LARGE SCALE GENOMIC DNA]</scope>
    <source>
        <strain evidence="10">2184</strain>
    </source>
</reference>
<feature type="binding site" evidence="7">
    <location>
        <position position="140"/>
    </location>
    <ligand>
        <name>substrate</name>
    </ligand>
</feature>
<dbReference type="OrthoDB" id="9776488at2"/>
<keyword evidence="3 5" id="KW-0378">Hydrolase</keyword>
<accession>A0A2S0WC27</accession>
<evidence type="ECO:0000256" key="1">
    <source>
        <dbReference type="ARBA" id="ARBA00010716"/>
    </source>
</evidence>
<dbReference type="PANTHER" id="PTHR11113:SF14">
    <property type="entry name" value="N-ACETYLGLUCOSAMINE-6-PHOSPHATE DEACETYLASE"/>
    <property type="match status" value="1"/>
</dbReference>
<dbReference type="GO" id="GO:0006046">
    <property type="term" value="P:N-acetylglucosamine catabolic process"/>
    <property type="evidence" value="ECO:0007669"/>
    <property type="project" value="TreeGrafter"/>
</dbReference>
<evidence type="ECO:0000313" key="9">
    <source>
        <dbReference type="EMBL" id="AWB83304.1"/>
    </source>
</evidence>
<feature type="binding site" evidence="7">
    <location>
        <begin position="307"/>
        <end position="309"/>
    </location>
    <ligand>
        <name>substrate</name>
    </ligand>
</feature>
<feature type="binding site" evidence="7">
    <location>
        <begin position="219"/>
        <end position="220"/>
    </location>
    <ligand>
        <name>substrate</name>
    </ligand>
</feature>
<dbReference type="InterPro" id="IPR011059">
    <property type="entry name" value="Metal-dep_hydrolase_composite"/>
</dbReference>
<dbReference type="GO" id="GO:0046872">
    <property type="term" value="F:metal ion binding"/>
    <property type="evidence" value="ECO:0007669"/>
    <property type="project" value="UniProtKB-KW"/>
</dbReference>
<evidence type="ECO:0000256" key="5">
    <source>
        <dbReference type="PIRNR" id="PIRNR038994"/>
    </source>
</evidence>
<dbReference type="Proteomes" id="UP000244754">
    <property type="component" value="Chromosome"/>
</dbReference>
<dbReference type="KEGG" id="clia:C3E79_01395"/>
<dbReference type="InterPro" id="IPR006680">
    <property type="entry name" value="Amidohydro-rel"/>
</dbReference>
<feature type="active site" description="Proton donor/acceptor" evidence="6">
    <location>
        <position position="273"/>
    </location>
</feature>
<evidence type="ECO:0000256" key="7">
    <source>
        <dbReference type="PIRSR" id="PIRSR038994-2"/>
    </source>
</evidence>
<protein>
    <submittedName>
        <fullName evidence="9">N-acetylglucosamine-6-phosphate deacetylase</fullName>
    </submittedName>
</protein>
<evidence type="ECO:0000256" key="2">
    <source>
        <dbReference type="ARBA" id="ARBA00022723"/>
    </source>
</evidence>
<keyword evidence="4 5" id="KW-0119">Carbohydrate metabolism</keyword>
<dbReference type="InterPro" id="IPR032466">
    <property type="entry name" value="Metal_Hydrolase"/>
</dbReference>
<dbReference type="SUPFAM" id="SSF51556">
    <property type="entry name" value="Metallo-dependent hydrolases"/>
    <property type="match status" value="1"/>
</dbReference>
<evidence type="ECO:0000256" key="8">
    <source>
        <dbReference type="PIRSR" id="PIRSR038994-3"/>
    </source>
</evidence>
<evidence type="ECO:0000313" key="10">
    <source>
        <dbReference type="Proteomes" id="UP000244754"/>
    </source>
</evidence>
<comment type="similarity">
    <text evidence="1 5">Belongs to the metallo-dependent hydrolases superfamily. NagA family.</text>
</comment>
<name>A0A2S0WC27_9CORY</name>
<dbReference type="Gene3D" id="2.30.40.10">
    <property type="entry name" value="Urease, subunit C, domain 1"/>
    <property type="match status" value="1"/>
</dbReference>
<feature type="binding site" evidence="8">
    <location>
        <position position="195"/>
    </location>
    <ligand>
        <name>Zn(2+)</name>
        <dbReference type="ChEBI" id="CHEBI:29105"/>
    </ligand>
</feature>
<dbReference type="InterPro" id="IPR003764">
    <property type="entry name" value="GlcNAc_6-P_deAcase"/>
</dbReference>
<organism evidence="9 10">
    <name type="scientific">Corynebacterium liangguodongii</name>
    <dbReference type="NCBI Taxonomy" id="2079535"/>
    <lineage>
        <taxon>Bacteria</taxon>
        <taxon>Bacillati</taxon>
        <taxon>Actinomycetota</taxon>
        <taxon>Actinomycetes</taxon>
        <taxon>Mycobacteriales</taxon>
        <taxon>Corynebacteriaceae</taxon>
        <taxon>Corynebacterium</taxon>
    </lineage>
</organism>
<dbReference type="NCBIfam" id="TIGR00221">
    <property type="entry name" value="nagA"/>
    <property type="match status" value="1"/>
</dbReference>
<keyword evidence="2 8" id="KW-0479">Metal-binding</keyword>
<feature type="binding site" evidence="8">
    <location>
        <position position="216"/>
    </location>
    <ligand>
        <name>Zn(2+)</name>
        <dbReference type="ChEBI" id="CHEBI:29105"/>
    </ligand>
</feature>
<keyword evidence="10" id="KW-1185">Reference proteome</keyword>
<dbReference type="PANTHER" id="PTHR11113">
    <property type="entry name" value="N-ACETYLGLUCOSAMINE-6-PHOSPHATE DEACETYLASE"/>
    <property type="match status" value="1"/>
</dbReference>
<evidence type="ECO:0000256" key="6">
    <source>
        <dbReference type="PIRSR" id="PIRSR038994-1"/>
    </source>
</evidence>
<dbReference type="Pfam" id="PF01979">
    <property type="entry name" value="Amidohydro_1"/>
    <property type="match status" value="1"/>
</dbReference>
<dbReference type="GO" id="GO:0008448">
    <property type="term" value="F:N-acetylglucosamine-6-phosphate deacetylase activity"/>
    <property type="evidence" value="ECO:0007669"/>
    <property type="project" value="InterPro"/>
</dbReference>
<gene>
    <name evidence="9" type="primary">nagA</name>
    <name evidence="9" type="ORF">C3E79_01395</name>
</gene>
<dbReference type="RefSeq" id="WP_108403299.1">
    <property type="nucleotide sequence ID" value="NZ_CP026948.1"/>
</dbReference>
<sequence length="382" mass="39690">MTTTLLTHATLYRGGIGEIEDDADVLLGDGRIARIGHGITPEPAWEVTDLAGAPLVPGYVDIHCHGAQCAAFDDGAGAVDKILRAHQAHGTAYQCLSLVTNGVEDMERLIGELAPVAKSNRHVLGIHPEGPFLHPSHKGAHPIDLLRDPDLGSLSRLVEAADGTIAQVTLAVERDGGLAAVDYLRERGIVASLGHTSATFEQAQAAFDAGVSILTHTFNAMNSIHHRAPGPVIAALRDPRVWLEVINDGIHVHPSVVATLFAQAPERMVLITDAMSATCAPDGPYKLGTLDVVVADGVARLKEGSSLAGSTLTMDRALAHAVTACQVPLDGAVAAATRHPAQAVGAADIAGAIAPGRDADVIVLDPATYLPAQVYVGGRRVA</sequence>
<feature type="binding site" evidence="7">
    <location>
        <position position="251"/>
    </location>
    <ligand>
        <name>substrate</name>
    </ligand>
</feature>